<evidence type="ECO:0000313" key="2">
    <source>
        <dbReference type="Proteomes" id="UP000324800"/>
    </source>
</evidence>
<proteinExistence type="predicted"/>
<dbReference type="AlphaFoldDB" id="A0A5J4X031"/>
<sequence length="89" mass="10123">MSCKSLKGLILFFESDNALASDVFITAYKVLPYNNNLFRNFLEFKDDEWTELVQRLALELTKLLCLNQNGAYFALAYSITPCGALNLTM</sequence>
<comment type="caution">
    <text evidence="1">The sequence shown here is derived from an EMBL/GenBank/DDBJ whole genome shotgun (WGS) entry which is preliminary data.</text>
</comment>
<name>A0A5J4X031_9EUKA</name>
<evidence type="ECO:0000313" key="1">
    <source>
        <dbReference type="EMBL" id="KAA6399809.1"/>
    </source>
</evidence>
<gene>
    <name evidence="1" type="ORF">EZS28_004663</name>
</gene>
<organism evidence="1 2">
    <name type="scientific">Streblomastix strix</name>
    <dbReference type="NCBI Taxonomy" id="222440"/>
    <lineage>
        <taxon>Eukaryota</taxon>
        <taxon>Metamonada</taxon>
        <taxon>Preaxostyla</taxon>
        <taxon>Oxymonadida</taxon>
        <taxon>Streblomastigidae</taxon>
        <taxon>Streblomastix</taxon>
    </lineage>
</organism>
<dbReference type="EMBL" id="SNRW01000676">
    <property type="protein sequence ID" value="KAA6399809.1"/>
    <property type="molecule type" value="Genomic_DNA"/>
</dbReference>
<protein>
    <submittedName>
        <fullName evidence="1">Uncharacterized protein</fullName>
    </submittedName>
</protein>
<reference evidence="1 2" key="1">
    <citation type="submission" date="2019-03" db="EMBL/GenBank/DDBJ databases">
        <title>Single cell metagenomics reveals metabolic interactions within the superorganism composed of flagellate Streblomastix strix and complex community of Bacteroidetes bacteria on its surface.</title>
        <authorList>
            <person name="Treitli S.C."/>
            <person name="Kolisko M."/>
            <person name="Husnik F."/>
            <person name="Keeling P."/>
            <person name="Hampl V."/>
        </authorList>
    </citation>
    <scope>NUCLEOTIDE SEQUENCE [LARGE SCALE GENOMIC DNA]</scope>
    <source>
        <strain evidence="1">ST1C</strain>
    </source>
</reference>
<accession>A0A5J4X031</accession>
<dbReference type="Proteomes" id="UP000324800">
    <property type="component" value="Unassembled WGS sequence"/>
</dbReference>